<keyword evidence="8" id="KW-1185">Reference proteome</keyword>
<dbReference type="SMART" id="SM00320">
    <property type="entry name" value="WD40"/>
    <property type="match status" value="4"/>
</dbReference>
<dbReference type="InterPro" id="IPR037867">
    <property type="entry name" value="Swd2/WDR82"/>
</dbReference>
<comment type="similarity">
    <text evidence="2">Belongs to the WD repeat SWD2 family.</text>
</comment>
<dbReference type="Pfam" id="PF00400">
    <property type="entry name" value="WD40"/>
    <property type="match status" value="1"/>
</dbReference>
<dbReference type="Proteomes" id="UP000038045">
    <property type="component" value="Unplaced"/>
</dbReference>
<protein>
    <submittedName>
        <fullName evidence="9">WD_REPEATS_REGION domain-containing protein</fullName>
    </submittedName>
</protein>
<keyword evidence="3 6" id="KW-0853">WD repeat</keyword>
<proteinExistence type="inferred from homology"/>
<feature type="region of interest" description="Disordered" evidence="7">
    <location>
        <begin position="21"/>
        <end position="98"/>
    </location>
</feature>
<dbReference type="PROSITE" id="PS50082">
    <property type="entry name" value="WD_REPEATS_2"/>
    <property type="match status" value="1"/>
</dbReference>
<evidence type="ECO:0000256" key="1">
    <source>
        <dbReference type="ARBA" id="ARBA00004123"/>
    </source>
</evidence>
<evidence type="ECO:0000256" key="4">
    <source>
        <dbReference type="ARBA" id="ARBA00022737"/>
    </source>
</evidence>
<dbReference type="GO" id="GO:0016070">
    <property type="term" value="P:RNA metabolic process"/>
    <property type="evidence" value="ECO:0007669"/>
    <property type="project" value="UniProtKB-ARBA"/>
</dbReference>
<dbReference type="InterPro" id="IPR036322">
    <property type="entry name" value="WD40_repeat_dom_sf"/>
</dbReference>
<evidence type="ECO:0000256" key="3">
    <source>
        <dbReference type="ARBA" id="ARBA00022574"/>
    </source>
</evidence>
<dbReference type="STRING" id="131310.A0A0N4Z3X2"/>
<feature type="repeat" description="WD" evidence="6">
    <location>
        <begin position="254"/>
        <end position="288"/>
    </location>
</feature>
<comment type="subcellular location">
    <subcellularLocation>
        <location evidence="1">Nucleus</location>
    </subcellularLocation>
</comment>
<dbReference type="InterPro" id="IPR015943">
    <property type="entry name" value="WD40/YVTN_repeat-like_dom_sf"/>
</dbReference>
<dbReference type="GO" id="GO:0048188">
    <property type="term" value="C:Set1C/COMPASS complex"/>
    <property type="evidence" value="ECO:0007669"/>
    <property type="project" value="TreeGrafter"/>
</dbReference>
<keyword evidence="5" id="KW-0539">Nucleus</keyword>
<evidence type="ECO:0000256" key="7">
    <source>
        <dbReference type="SAM" id="MobiDB-lite"/>
    </source>
</evidence>
<dbReference type="PROSITE" id="PS50294">
    <property type="entry name" value="WD_REPEATS_REGION"/>
    <property type="match status" value="1"/>
</dbReference>
<dbReference type="PANTHER" id="PTHR19861:SF0">
    <property type="entry name" value="WD REPEAT-CONTAINING PROTEIN 82"/>
    <property type="match status" value="1"/>
</dbReference>
<dbReference type="GO" id="GO:0003682">
    <property type="term" value="F:chromatin binding"/>
    <property type="evidence" value="ECO:0007669"/>
    <property type="project" value="TreeGrafter"/>
</dbReference>
<keyword evidence="4" id="KW-0677">Repeat</keyword>
<evidence type="ECO:0000256" key="6">
    <source>
        <dbReference type="PROSITE-ProRule" id="PRU00221"/>
    </source>
</evidence>
<evidence type="ECO:0000256" key="2">
    <source>
        <dbReference type="ARBA" id="ARBA00005616"/>
    </source>
</evidence>
<feature type="compositionally biased region" description="Basic and acidic residues" evidence="7">
    <location>
        <begin position="29"/>
        <end position="44"/>
    </location>
</feature>
<reference evidence="9" key="1">
    <citation type="submission" date="2017-02" db="UniProtKB">
        <authorList>
            <consortium name="WormBaseParasite"/>
        </authorList>
    </citation>
    <scope>IDENTIFICATION</scope>
</reference>
<evidence type="ECO:0000313" key="8">
    <source>
        <dbReference type="Proteomes" id="UP000038045"/>
    </source>
</evidence>
<accession>A0A0N4Z3X2</accession>
<dbReference type="SUPFAM" id="SSF50978">
    <property type="entry name" value="WD40 repeat-like"/>
    <property type="match status" value="1"/>
</dbReference>
<name>A0A0N4Z3X2_PARTI</name>
<organism evidence="8 9">
    <name type="scientific">Parastrongyloides trichosuri</name>
    <name type="common">Possum-specific nematode worm</name>
    <dbReference type="NCBI Taxonomy" id="131310"/>
    <lineage>
        <taxon>Eukaryota</taxon>
        <taxon>Metazoa</taxon>
        <taxon>Ecdysozoa</taxon>
        <taxon>Nematoda</taxon>
        <taxon>Chromadorea</taxon>
        <taxon>Rhabditida</taxon>
        <taxon>Tylenchina</taxon>
        <taxon>Panagrolaimomorpha</taxon>
        <taxon>Strongyloidoidea</taxon>
        <taxon>Strongyloididae</taxon>
        <taxon>Parastrongyloides</taxon>
    </lineage>
</organism>
<feature type="compositionally biased region" description="Low complexity" evidence="7">
    <location>
        <begin position="70"/>
        <end position="95"/>
    </location>
</feature>
<dbReference type="AlphaFoldDB" id="A0A0N4Z3X2"/>
<dbReference type="InterPro" id="IPR001680">
    <property type="entry name" value="WD40_rpt"/>
</dbReference>
<dbReference type="Gene3D" id="2.130.10.10">
    <property type="entry name" value="YVTN repeat-like/Quinoprotein amine dehydrogenase"/>
    <property type="match status" value="1"/>
</dbReference>
<evidence type="ECO:0000256" key="5">
    <source>
        <dbReference type="ARBA" id="ARBA00023242"/>
    </source>
</evidence>
<dbReference type="PANTHER" id="PTHR19861">
    <property type="entry name" value="WD40 REPEAT PROTEIN SWD2"/>
    <property type="match status" value="1"/>
</dbReference>
<dbReference type="WBParaSite" id="PTRK_0000168400.1">
    <property type="protein sequence ID" value="PTRK_0000168400.1"/>
    <property type="gene ID" value="PTRK_0000168400"/>
</dbReference>
<sequence length="634" mass="72641">MKDSKKNEQLLKFMSKMECQAISEDEEDVKPKIEIIQNEKETLKKPQSPRRPVTPEIPISSIPPPPPPTSNNNSVNCSSNSNNNNVNNNNSNNNSVDMEISFDDDVSVCESEVKEILSNIGPLVFDEPELLLPCQNVLNVPVYQPTENTRWLKMDPKILREYVEYKKPTNKGGKINSLSFSGDGKYLMYADERSNLRIMNIPSWTIEKNIRFEKYGIKGASFLQDNYDIIHSSAKVSHAMRLYSLEENKYIRFFHGHEDEIVKFSLSPAGVLFISSSMDKTVKLWDIRCHHSYSTIKGFINPKVSYDYSGNFFGVVDDTKVVKLFDIRSYGRGILKMFVMDDERLDDKNRILDIQFSPKGKNFVLPTSGRSFASYDVITGGKVANYENVSIRADSQYSVEYSSCGSQIFVAYDNEISMFDVESGIMNNTLISQHRNGISQVKVHRKIMMMATAGNGVSLWGPNCKKIEKYKHDEEEREKVKYRRFLKDLNRKMRYGLSAEQADKMYGPLYVETSQERYEIVPPKLIKEENTDDIINVEMDCLIIENGGCLQNGTEINQNDVVENKEKEKTNVVRKKKIIKKKIRKSKVKKEAPKIFKEVDLITDDEESAEDEIIEEEVSEDELMEVDNAIVATN</sequence>
<evidence type="ECO:0000313" key="9">
    <source>
        <dbReference type="WBParaSite" id="PTRK_0000168400.1"/>
    </source>
</evidence>